<evidence type="ECO:0000256" key="5">
    <source>
        <dbReference type="ARBA" id="ARBA00023125"/>
    </source>
</evidence>
<dbReference type="PROSITE" id="PS50110">
    <property type="entry name" value="RESPONSE_REGULATORY"/>
    <property type="match status" value="1"/>
</dbReference>
<dbReference type="InterPro" id="IPR001867">
    <property type="entry name" value="OmpR/PhoB-type_DNA-bd"/>
</dbReference>
<feature type="domain" description="OmpR/PhoB-type" evidence="11">
    <location>
        <begin position="125"/>
        <end position="223"/>
    </location>
</feature>
<dbReference type="Gene3D" id="3.40.50.2300">
    <property type="match status" value="1"/>
</dbReference>
<dbReference type="RefSeq" id="WP_159757595.1">
    <property type="nucleotide sequence ID" value="NZ_WUQX01000003.1"/>
</dbReference>
<dbReference type="GO" id="GO:0006355">
    <property type="term" value="P:regulation of DNA-templated transcription"/>
    <property type="evidence" value="ECO:0007669"/>
    <property type="project" value="InterPro"/>
</dbReference>
<name>A0A7X3MME9_9FIRM</name>
<dbReference type="Proteomes" id="UP000460412">
    <property type="component" value="Unassembled WGS sequence"/>
</dbReference>
<dbReference type="CDD" id="cd00383">
    <property type="entry name" value="trans_reg_C"/>
    <property type="match status" value="1"/>
</dbReference>
<reference evidence="12 13" key="1">
    <citation type="submission" date="2019-12" db="EMBL/GenBank/DDBJ databases">
        <title>Sporaefaciens musculi gen. nov., sp. nov., a novel bacterium isolated from the caecum of an obese mouse.</title>
        <authorList>
            <person name="Rasmussen T.S."/>
            <person name="Streidl T."/>
            <person name="Hitch T.C.A."/>
            <person name="Wortmann E."/>
            <person name="Deptula P."/>
            <person name="Hansen M."/>
            <person name="Nielsen D.S."/>
            <person name="Clavel T."/>
            <person name="Vogensen F.K."/>
        </authorList>
    </citation>
    <scope>NUCLEOTIDE SEQUENCE [LARGE SCALE GENOMIC DNA]</scope>
    <source>
        <strain evidence="12 13">WCA-9-b2</strain>
        <plasmid evidence="12">unnamed</plasmid>
    </source>
</reference>
<evidence type="ECO:0000256" key="8">
    <source>
        <dbReference type="PROSITE-ProRule" id="PRU00169"/>
    </source>
</evidence>
<keyword evidence="12" id="KW-0614">Plasmid</keyword>
<dbReference type="InterPro" id="IPR036388">
    <property type="entry name" value="WH-like_DNA-bd_sf"/>
</dbReference>
<keyword evidence="13" id="KW-1185">Reference proteome</keyword>
<evidence type="ECO:0000256" key="6">
    <source>
        <dbReference type="ARBA" id="ARBA00023163"/>
    </source>
</evidence>
<evidence type="ECO:0000256" key="9">
    <source>
        <dbReference type="PROSITE-ProRule" id="PRU01091"/>
    </source>
</evidence>
<dbReference type="GO" id="GO:0005829">
    <property type="term" value="C:cytosol"/>
    <property type="evidence" value="ECO:0007669"/>
    <property type="project" value="TreeGrafter"/>
</dbReference>
<keyword evidence="3" id="KW-0902">Two-component regulatory system</keyword>
<dbReference type="Pfam" id="PF00072">
    <property type="entry name" value="Response_reg"/>
    <property type="match status" value="1"/>
</dbReference>
<organism evidence="12 13">
    <name type="scientific">Sporofaciens musculi</name>
    <dbReference type="NCBI Taxonomy" id="2681861"/>
    <lineage>
        <taxon>Bacteria</taxon>
        <taxon>Bacillati</taxon>
        <taxon>Bacillota</taxon>
        <taxon>Clostridia</taxon>
        <taxon>Lachnospirales</taxon>
        <taxon>Lachnospiraceae</taxon>
        <taxon>Sporofaciens</taxon>
    </lineage>
</organism>
<gene>
    <name evidence="12" type="ORF">GN277_28220</name>
</gene>
<comment type="function">
    <text evidence="7">May play the central regulatory role in sporulation. It may be an element of the effector pathway responsible for the activation of sporulation genes in response to nutritional stress. Spo0A may act in concert with spo0H (a sigma factor) to control the expression of some genes that are critical to the sporulation process.</text>
</comment>
<dbReference type="GO" id="GO:0000976">
    <property type="term" value="F:transcription cis-regulatory region binding"/>
    <property type="evidence" value="ECO:0007669"/>
    <property type="project" value="TreeGrafter"/>
</dbReference>
<dbReference type="SMART" id="SM00862">
    <property type="entry name" value="Trans_reg_C"/>
    <property type="match status" value="1"/>
</dbReference>
<evidence type="ECO:0000313" key="12">
    <source>
        <dbReference type="EMBL" id="MXP79049.1"/>
    </source>
</evidence>
<geneLocation type="plasmid" evidence="12">
    <name>unnamed</name>
</geneLocation>
<feature type="modified residue" description="4-aspartylphosphate" evidence="8">
    <location>
        <position position="51"/>
    </location>
</feature>
<dbReference type="PROSITE" id="PS51755">
    <property type="entry name" value="OMPR_PHOB"/>
    <property type="match status" value="1"/>
</dbReference>
<evidence type="ECO:0000313" key="13">
    <source>
        <dbReference type="Proteomes" id="UP000460412"/>
    </source>
</evidence>
<evidence type="ECO:0000256" key="2">
    <source>
        <dbReference type="ARBA" id="ARBA00022553"/>
    </source>
</evidence>
<dbReference type="EMBL" id="WUQX01000003">
    <property type="protein sequence ID" value="MXP79049.1"/>
    <property type="molecule type" value="Genomic_DNA"/>
</dbReference>
<comment type="caution">
    <text evidence="12">The sequence shown here is derived from an EMBL/GenBank/DDBJ whole genome shotgun (WGS) entry which is preliminary data.</text>
</comment>
<accession>A0A7X3MME9</accession>
<evidence type="ECO:0000259" key="10">
    <source>
        <dbReference type="PROSITE" id="PS50110"/>
    </source>
</evidence>
<dbReference type="SMART" id="SM00448">
    <property type="entry name" value="REC"/>
    <property type="match status" value="1"/>
</dbReference>
<dbReference type="InterPro" id="IPR011006">
    <property type="entry name" value="CheY-like_superfamily"/>
</dbReference>
<keyword evidence="4" id="KW-0805">Transcription regulation</keyword>
<evidence type="ECO:0000256" key="4">
    <source>
        <dbReference type="ARBA" id="ARBA00023015"/>
    </source>
</evidence>
<keyword evidence="6" id="KW-0804">Transcription</keyword>
<dbReference type="Pfam" id="PF00486">
    <property type="entry name" value="Trans_reg_C"/>
    <property type="match status" value="1"/>
</dbReference>
<feature type="domain" description="Response regulatory" evidence="10">
    <location>
        <begin position="2"/>
        <end position="116"/>
    </location>
</feature>
<dbReference type="SUPFAM" id="SSF52172">
    <property type="entry name" value="CheY-like"/>
    <property type="match status" value="1"/>
</dbReference>
<protein>
    <recommendedName>
        <fullName evidence="1">Stage 0 sporulation protein A homolog</fullName>
    </recommendedName>
</protein>
<dbReference type="Gene3D" id="6.10.250.690">
    <property type="match status" value="1"/>
</dbReference>
<evidence type="ECO:0000259" key="11">
    <source>
        <dbReference type="PROSITE" id="PS51755"/>
    </source>
</evidence>
<keyword evidence="2 8" id="KW-0597">Phosphoprotein</keyword>
<evidence type="ECO:0000256" key="7">
    <source>
        <dbReference type="ARBA" id="ARBA00024867"/>
    </source>
</evidence>
<dbReference type="InterPro" id="IPR039420">
    <property type="entry name" value="WalR-like"/>
</dbReference>
<dbReference type="PANTHER" id="PTHR48111:SF22">
    <property type="entry name" value="REGULATOR OF RPOS"/>
    <property type="match status" value="1"/>
</dbReference>
<dbReference type="InterPro" id="IPR016032">
    <property type="entry name" value="Sig_transdc_resp-reg_C-effctor"/>
</dbReference>
<proteinExistence type="predicted"/>
<dbReference type="SUPFAM" id="SSF46894">
    <property type="entry name" value="C-terminal effector domain of the bipartite response regulators"/>
    <property type="match status" value="1"/>
</dbReference>
<feature type="DNA-binding region" description="OmpR/PhoB-type" evidence="9">
    <location>
        <begin position="125"/>
        <end position="223"/>
    </location>
</feature>
<evidence type="ECO:0000256" key="1">
    <source>
        <dbReference type="ARBA" id="ARBA00018672"/>
    </source>
</evidence>
<sequence>MRILIIEDDKSLAETLRFQLEREHFETDICHDGVDGLHFIEQQAHDLILLDRMIPVLDGISVLKITREKDIYTPIIFITAMGALQDKVTGLECGADDYLVKPFDFEELLARIHSILRRPVKWEGDKPLKLGDISFDVKQKVLYCDKNSCSLSAREGNLLETFLRNPGMTLPRASLLSRVWGPDASVEDGNLDNYIYLLRRRLKGVRSTLLLKTVRGIGYRLEVPYV</sequence>
<dbReference type="PANTHER" id="PTHR48111">
    <property type="entry name" value="REGULATOR OF RPOS"/>
    <property type="match status" value="1"/>
</dbReference>
<dbReference type="GO" id="GO:0000156">
    <property type="term" value="F:phosphorelay response regulator activity"/>
    <property type="evidence" value="ECO:0007669"/>
    <property type="project" value="TreeGrafter"/>
</dbReference>
<keyword evidence="5 9" id="KW-0238">DNA-binding</keyword>
<dbReference type="Gene3D" id="1.10.10.10">
    <property type="entry name" value="Winged helix-like DNA-binding domain superfamily/Winged helix DNA-binding domain"/>
    <property type="match status" value="1"/>
</dbReference>
<evidence type="ECO:0000256" key="3">
    <source>
        <dbReference type="ARBA" id="ARBA00023012"/>
    </source>
</evidence>
<dbReference type="AlphaFoldDB" id="A0A7X3MME9"/>
<dbReference type="InterPro" id="IPR001789">
    <property type="entry name" value="Sig_transdc_resp-reg_receiver"/>
</dbReference>
<dbReference type="GO" id="GO:0032993">
    <property type="term" value="C:protein-DNA complex"/>
    <property type="evidence" value="ECO:0007669"/>
    <property type="project" value="TreeGrafter"/>
</dbReference>